<evidence type="ECO:0000256" key="1">
    <source>
        <dbReference type="ARBA" id="ARBA00006068"/>
    </source>
</evidence>
<accession>A0A541BAU1</accession>
<comment type="similarity">
    <text evidence="1">Belongs to the LytR/CpsA/Psr (LCP) family.</text>
</comment>
<dbReference type="AlphaFoldDB" id="A0A541BAU1"/>
<feature type="domain" description="LytR/CpsA/Psr regulator C-terminal" evidence="4">
    <location>
        <begin position="361"/>
        <end position="441"/>
    </location>
</feature>
<dbReference type="PANTHER" id="PTHR33392:SF6">
    <property type="entry name" value="POLYISOPRENYL-TEICHOIC ACID--PEPTIDOGLYCAN TEICHOIC ACID TRANSFERASE TAGU"/>
    <property type="match status" value="1"/>
</dbReference>
<dbReference type="PANTHER" id="PTHR33392">
    <property type="entry name" value="POLYISOPRENYL-TEICHOIC ACID--PEPTIDOGLYCAN TEICHOIC ACID TRANSFERASE TAGU"/>
    <property type="match status" value="1"/>
</dbReference>
<feature type="domain" description="Cell envelope-related transcriptional attenuator" evidence="3">
    <location>
        <begin position="89"/>
        <end position="259"/>
    </location>
</feature>
<evidence type="ECO:0000256" key="2">
    <source>
        <dbReference type="SAM" id="MobiDB-lite"/>
    </source>
</evidence>
<keyword evidence="6" id="KW-1185">Reference proteome</keyword>
<protein>
    <submittedName>
        <fullName evidence="5">LytR family transcriptional regulator</fullName>
    </submittedName>
</protein>
<comment type="caution">
    <text evidence="5">The sequence shown here is derived from an EMBL/GenBank/DDBJ whole genome shotgun (WGS) entry which is preliminary data.</text>
</comment>
<dbReference type="InterPro" id="IPR004474">
    <property type="entry name" value="LytR_CpsA_psr"/>
</dbReference>
<evidence type="ECO:0000259" key="3">
    <source>
        <dbReference type="Pfam" id="PF03816"/>
    </source>
</evidence>
<dbReference type="InterPro" id="IPR027381">
    <property type="entry name" value="LytR/CpsA/Psr_C"/>
</dbReference>
<dbReference type="OrthoDB" id="9782542at2"/>
<dbReference type="Pfam" id="PF13399">
    <property type="entry name" value="LytR_C"/>
    <property type="match status" value="1"/>
</dbReference>
<feature type="region of interest" description="Disordered" evidence="2">
    <location>
        <begin position="446"/>
        <end position="491"/>
    </location>
</feature>
<dbReference type="Proteomes" id="UP000316256">
    <property type="component" value="Unassembled WGS sequence"/>
</dbReference>
<feature type="compositionally biased region" description="Low complexity" evidence="2">
    <location>
        <begin position="448"/>
        <end position="465"/>
    </location>
</feature>
<dbReference type="NCBIfam" id="TIGR00350">
    <property type="entry name" value="lytR_cpsA_psr"/>
    <property type="match status" value="1"/>
</dbReference>
<name>A0A541BAU1_9NOCA</name>
<evidence type="ECO:0000313" key="5">
    <source>
        <dbReference type="EMBL" id="TQF69465.1"/>
    </source>
</evidence>
<dbReference type="EMBL" id="VIGH01000004">
    <property type="protein sequence ID" value="TQF69465.1"/>
    <property type="molecule type" value="Genomic_DNA"/>
</dbReference>
<dbReference type="Gene3D" id="3.30.70.2390">
    <property type="match status" value="1"/>
</dbReference>
<proteinExistence type="inferred from homology"/>
<evidence type="ECO:0000259" key="4">
    <source>
        <dbReference type="Pfam" id="PF13399"/>
    </source>
</evidence>
<sequence length="491" mass="50546">MRIVAGTMSAVVLAGVGIGWAAQAGLTSGMYTSDALKALAPDAPRSVHGDTNILLIGLDSRKAMDGSDLPAQFVTDKLHAGDSDVGGYNTNTLLLLHVPGDGSRASAAAIPRDDYVNVPGYGMRKIKEAYGLAKADEETRLRDTGVTDAAQLEQKSREVGRKSTLTTVQNLLHVPIDHFAEVNLIGFYNIAQALGPLQVCLNAPVHDDYSGANFPAGKQTLDPSQALAFVRQRHGLDNGDLDRTHRQQAFISAVIANLKSTGVIGNLGKMQGLVDAAKKDIVIDSGMDPVKFASQASNLTGGDLDFYTLPIEGYATVNGQDVNKVDVTRLRTEVSRLFATGDPTGWPTTTAPATKPSGHETVDVVNGTDHAGLAASTASEMAALGYRTGSLSTGSAVTSTDIRYGTGGEGLAATLADRYGVTAVADSALPTNRVAVTLGPDSVGVDLTPPTTQVPAPAASTASPGVPAPAAPTAGPQGAPIAADQGTPCVD</sequence>
<dbReference type="InterPro" id="IPR050922">
    <property type="entry name" value="LytR/CpsA/Psr_CW_biosynth"/>
</dbReference>
<reference evidence="5 6" key="1">
    <citation type="submission" date="2019-06" db="EMBL/GenBank/DDBJ databases">
        <title>Rhodococcus spaelei sp. nov., isolated from a cave.</title>
        <authorList>
            <person name="Lee S.D."/>
        </authorList>
    </citation>
    <scope>NUCLEOTIDE SEQUENCE [LARGE SCALE GENOMIC DNA]</scope>
    <source>
        <strain evidence="5 6">C9-5</strain>
    </source>
</reference>
<dbReference type="Gene3D" id="3.40.630.190">
    <property type="entry name" value="LCP protein"/>
    <property type="match status" value="1"/>
</dbReference>
<organism evidence="5 6">
    <name type="scientific">Rhodococcus spelaei</name>
    <dbReference type="NCBI Taxonomy" id="2546320"/>
    <lineage>
        <taxon>Bacteria</taxon>
        <taxon>Bacillati</taxon>
        <taxon>Actinomycetota</taxon>
        <taxon>Actinomycetes</taxon>
        <taxon>Mycobacteriales</taxon>
        <taxon>Nocardiaceae</taxon>
        <taxon>Rhodococcus</taxon>
    </lineage>
</organism>
<feature type="compositionally biased region" description="Low complexity" evidence="2">
    <location>
        <begin position="471"/>
        <end position="483"/>
    </location>
</feature>
<evidence type="ECO:0000313" key="6">
    <source>
        <dbReference type="Proteomes" id="UP000316256"/>
    </source>
</evidence>
<gene>
    <name evidence="5" type="ORF">FK531_10010</name>
</gene>
<dbReference type="Pfam" id="PF03816">
    <property type="entry name" value="LytR_cpsA_psr"/>
    <property type="match status" value="1"/>
</dbReference>